<dbReference type="EMBL" id="BAABWN010000016">
    <property type="protein sequence ID" value="GAA6169913.1"/>
    <property type="molecule type" value="Genomic_DNA"/>
</dbReference>
<keyword evidence="2" id="KW-0547">Nucleotide-binding</keyword>
<dbReference type="Proteomes" id="UP001465153">
    <property type="component" value="Unassembled WGS sequence"/>
</dbReference>
<dbReference type="PROSITE" id="PS50893">
    <property type="entry name" value="ABC_TRANSPORTER_2"/>
    <property type="match status" value="1"/>
</dbReference>
<dbReference type="InterPro" id="IPR003593">
    <property type="entry name" value="AAA+_ATPase"/>
</dbReference>
<name>A0ABQ0AEF4_9GAMM</name>
<comment type="caution">
    <text evidence="5">The sequence shown here is derived from an EMBL/GenBank/DDBJ whole genome shotgun (WGS) entry which is preliminary data.</text>
</comment>
<dbReference type="PROSITE" id="PS00211">
    <property type="entry name" value="ABC_TRANSPORTER_1"/>
    <property type="match status" value="1"/>
</dbReference>
<evidence type="ECO:0000259" key="4">
    <source>
        <dbReference type="PROSITE" id="PS50893"/>
    </source>
</evidence>
<dbReference type="InterPro" id="IPR017871">
    <property type="entry name" value="ABC_transporter-like_CS"/>
</dbReference>
<dbReference type="SMART" id="SM00382">
    <property type="entry name" value="AAA"/>
    <property type="match status" value="1"/>
</dbReference>
<evidence type="ECO:0000313" key="5">
    <source>
        <dbReference type="EMBL" id="GAA6169913.1"/>
    </source>
</evidence>
<proteinExistence type="predicted"/>
<keyword evidence="6" id="KW-1185">Reference proteome</keyword>
<gene>
    <name evidence="5" type="ORF">NBRC116591_37250</name>
</gene>
<sequence length="209" mass="22938">MNKNTLELNNIEIKLGNQPLIYFNEEIKAGEVMTVMGPSGSGKSTLLAYIAGFLPEEFSAHGQVILNRLDITRLPPEKRNIGLLFQDPLLYPHLSVEGNLLFALDKNKKNRKGKVNAILESVGLGGFNKRDPATLSGGQQSRIALARLLLSEPKAVLLDEPFSKLDSQLRAEIRALVFEKIQTAKLPCVLVTHDIEDANAAKGPCIHFA</sequence>
<reference evidence="5 6" key="1">
    <citation type="submission" date="2024-04" db="EMBL/GenBank/DDBJ databases">
        <title>Draft genome sequence of Sessilibacter corallicola NBRC 116591.</title>
        <authorList>
            <person name="Miyakawa T."/>
            <person name="Kusuya Y."/>
            <person name="Miura T."/>
        </authorList>
    </citation>
    <scope>NUCLEOTIDE SEQUENCE [LARGE SCALE GENOMIC DNA]</scope>
    <source>
        <strain evidence="5 6">KU-00831-HH</strain>
    </source>
</reference>
<evidence type="ECO:0000313" key="6">
    <source>
        <dbReference type="Proteomes" id="UP001465153"/>
    </source>
</evidence>
<keyword evidence="3 5" id="KW-0067">ATP-binding</keyword>
<dbReference type="InterPro" id="IPR003439">
    <property type="entry name" value="ABC_transporter-like_ATP-bd"/>
</dbReference>
<feature type="domain" description="ABC transporter" evidence="4">
    <location>
        <begin position="3"/>
        <end position="209"/>
    </location>
</feature>
<evidence type="ECO:0000256" key="2">
    <source>
        <dbReference type="ARBA" id="ARBA00022741"/>
    </source>
</evidence>
<protein>
    <submittedName>
        <fullName evidence="5">ATP-binding cassette domain-containing protein</fullName>
    </submittedName>
</protein>
<dbReference type="GO" id="GO:0005524">
    <property type="term" value="F:ATP binding"/>
    <property type="evidence" value="ECO:0007669"/>
    <property type="project" value="UniProtKB-KW"/>
</dbReference>
<dbReference type="RefSeq" id="WP_233090128.1">
    <property type="nucleotide sequence ID" value="NZ_BAABWN010000016.1"/>
</dbReference>
<organism evidence="5 6">
    <name type="scientific">Sessilibacter corallicola</name>
    <dbReference type="NCBI Taxonomy" id="2904075"/>
    <lineage>
        <taxon>Bacteria</taxon>
        <taxon>Pseudomonadati</taxon>
        <taxon>Pseudomonadota</taxon>
        <taxon>Gammaproteobacteria</taxon>
        <taxon>Cellvibrionales</taxon>
        <taxon>Cellvibrionaceae</taxon>
        <taxon>Sessilibacter</taxon>
    </lineage>
</organism>
<dbReference type="Gene3D" id="3.40.50.300">
    <property type="entry name" value="P-loop containing nucleotide triphosphate hydrolases"/>
    <property type="match status" value="1"/>
</dbReference>
<accession>A0ABQ0AEF4</accession>
<dbReference type="InterPro" id="IPR050093">
    <property type="entry name" value="ABC_SmlMolc_Importer"/>
</dbReference>
<keyword evidence="1" id="KW-0813">Transport</keyword>
<dbReference type="SUPFAM" id="SSF52540">
    <property type="entry name" value="P-loop containing nucleoside triphosphate hydrolases"/>
    <property type="match status" value="1"/>
</dbReference>
<dbReference type="PANTHER" id="PTHR42781">
    <property type="entry name" value="SPERMIDINE/PUTRESCINE IMPORT ATP-BINDING PROTEIN POTA"/>
    <property type="match status" value="1"/>
</dbReference>
<dbReference type="Pfam" id="PF00005">
    <property type="entry name" value="ABC_tran"/>
    <property type="match status" value="1"/>
</dbReference>
<dbReference type="PANTHER" id="PTHR42781:SF4">
    <property type="entry name" value="SPERMIDINE_PUTRESCINE IMPORT ATP-BINDING PROTEIN POTA"/>
    <property type="match status" value="1"/>
</dbReference>
<evidence type="ECO:0000256" key="3">
    <source>
        <dbReference type="ARBA" id="ARBA00022840"/>
    </source>
</evidence>
<dbReference type="InterPro" id="IPR027417">
    <property type="entry name" value="P-loop_NTPase"/>
</dbReference>
<evidence type="ECO:0000256" key="1">
    <source>
        <dbReference type="ARBA" id="ARBA00022448"/>
    </source>
</evidence>